<dbReference type="Proteomes" id="UP000441333">
    <property type="component" value="Unassembled WGS sequence"/>
</dbReference>
<protein>
    <recommendedName>
        <fullName evidence="3">Type VI secretion system baseplate subunit TssK</fullName>
    </recommendedName>
</protein>
<comment type="caution">
    <text evidence="1">The sequence shown here is derived from an EMBL/GenBank/DDBJ whole genome shotgun (WGS) entry which is preliminary data.</text>
</comment>
<evidence type="ECO:0000313" key="1">
    <source>
        <dbReference type="EMBL" id="KAB1067301.1"/>
    </source>
</evidence>
<evidence type="ECO:0000313" key="2">
    <source>
        <dbReference type="Proteomes" id="UP000441333"/>
    </source>
</evidence>
<dbReference type="EMBL" id="WAAT01000050">
    <property type="protein sequence ID" value="KAB1067301.1"/>
    <property type="molecule type" value="Genomic_DNA"/>
</dbReference>
<sequence length="382" mass="43507">MNYKHRVNWVDGMKINKDHFIGFEDAMMQQFASIQSSYVHHNNYGLIPGIENQDKSVDLTVSIDGQESIHVVINRCMAVTLGGYQITINDKVNDYLSQSGQLIKNEFDFLKTEGAYYVVVSVNPYNRVSIGYADPNETPARKPYVISGYQISLQPESQVQNHEIGENSMVLAKVISDGSHVDLVDDFIPPCTSMQSHPDLNHAYNEIGSFFNSIEFYCTSVIQKIHQKKQTNELAKMVRVLALDILTYLRGAIPTYRINDKYGSPVEMIIKLMSLARTIKGSLDLHAGTGKENLLNYLTNWCDVNQGAFENVLDEMIHLEYVHHDVNEALQKVTSFTALMNALFKKLNELEYIGKKSDSNIFVKEDVVTQEPVKKRRRFFME</sequence>
<accession>A0A6N6MC85</accession>
<name>A0A6N6MC85_9FLAO</name>
<gene>
    <name evidence="1" type="ORF">F6U93_12885</name>
</gene>
<organism evidence="1 2">
    <name type="scientific">Pseudotamlana haliotis</name>
    <dbReference type="NCBI Taxonomy" id="2614804"/>
    <lineage>
        <taxon>Bacteria</taxon>
        <taxon>Pseudomonadati</taxon>
        <taxon>Bacteroidota</taxon>
        <taxon>Flavobacteriia</taxon>
        <taxon>Flavobacteriales</taxon>
        <taxon>Flavobacteriaceae</taxon>
        <taxon>Pseudotamlana</taxon>
    </lineage>
</organism>
<evidence type="ECO:0008006" key="3">
    <source>
        <dbReference type="Google" id="ProtNLM"/>
    </source>
</evidence>
<dbReference type="AlphaFoldDB" id="A0A6N6MC85"/>
<reference evidence="1 2" key="1">
    <citation type="submission" date="2019-09" db="EMBL/GenBank/DDBJ databases">
        <authorList>
            <person name="Cao W.R."/>
        </authorList>
    </citation>
    <scope>NUCLEOTIDE SEQUENCE [LARGE SCALE GENOMIC DNA]</scope>
    <source>
        <strain evidence="1 2">B1N29</strain>
    </source>
</reference>
<proteinExistence type="predicted"/>
<dbReference type="RefSeq" id="WP_150940458.1">
    <property type="nucleotide sequence ID" value="NZ_WAAT01000050.1"/>
</dbReference>
<keyword evidence="2" id="KW-1185">Reference proteome</keyword>